<dbReference type="STRING" id="907348.TresaDRAFT_1106"/>
<feature type="transmembrane region" description="Helical" evidence="2">
    <location>
        <begin position="291"/>
        <end position="313"/>
    </location>
</feature>
<dbReference type="PANTHER" id="PTHR36442">
    <property type="entry name" value="CYCLIC-DI-AMP PHOSPHODIESTERASE PGPH"/>
    <property type="match status" value="1"/>
</dbReference>
<dbReference type="OrthoDB" id="9806952at2"/>
<dbReference type="InterPro" id="IPR052722">
    <property type="entry name" value="PgpH_phosphodiesterase"/>
</dbReference>
<feature type="transmembrane region" description="Helical" evidence="2">
    <location>
        <begin position="262"/>
        <end position="284"/>
    </location>
</feature>
<proteinExistence type="predicted"/>
<dbReference type="Pfam" id="PF01966">
    <property type="entry name" value="HD"/>
    <property type="match status" value="1"/>
</dbReference>
<feature type="domain" description="HD" evidence="3">
    <location>
        <begin position="350"/>
        <end position="492"/>
    </location>
</feature>
<keyword evidence="4" id="KW-0675">Receptor</keyword>
<dbReference type="InterPro" id="IPR006674">
    <property type="entry name" value="HD_domain"/>
</dbReference>
<dbReference type="RefSeq" id="WP_002704765.1">
    <property type="nucleotide sequence ID" value="NZ_AGRW01000049.1"/>
</dbReference>
<feature type="transmembrane region" description="Helical" evidence="2">
    <location>
        <begin position="166"/>
        <end position="187"/>
    </location>
</feature>
<dbReference type="AlphaFoldDB" id="H7ELF6"/>
<dbReference type="Proteomes" id="UP000003571">
    <property type="component" value="Unassembled WGS sequence"/>
</dbReference>
<keyword evidence="2" id="KW-0472">Membrane</keyword>
<keyword evidence="2" id="KW-0812">Transmembrane</keyword>
<accession>H7ELF6</accession>
<evidence type="ECO:0000313" key="4">
    <source>
        <dbReference type="EMBL" id="EIC01497.1"/>
    </source>
</evidence>
<gene>
    <name evidence="4" type="ORF">TresaDRAFT_1106</name>
</gene>
<dbReference type="NCBIfam" id="TIGR00277">
    <property type="entry name" value="HDIG"/>
    <property type="match status" value="1"/>
</dbReference>
<dbReference type="InterPro" id="IPR011621">
    <property type="entry name" value="Metal-dep_PHydrolase_7TM_intra"/>
</dbReference>
<dbReference type="SUPFAM" id="SSF109604">
    <property type="entry name" value="HD-domain/PDEase-like"/>
    <property type="match status" value="1"/>
</dbReference>
<dbReference type="CDD" id="cd00077">
    <property type="entry name" value="HDc"/>
    <property type="match status" value="1"/>
</dbReference>
<dbReference type="Gene3D" id="1.10.3210.10">
    <property type="entry name" value="Hypothetical protein af1432"/>
    <property type="match status" value="1"/>
</dbReference>
<dbReference type="InterPro" id="IPR003607">
    <property type="entry name" value="HD/PDEase_dom"/>
</dbReference>
<dbReference type="PATRIC" id="fig|907348.3.peg.1742"/>
<dbReference type="eggNOG" id="COG1480">
    <property type="taxonomic scope" value="Bacteria"/>
</dbReference>
<dbReference type="GO" id="GO:0016787">
    <property type="term" value="F:hydrolase activity"/>
    <property type="evidence" value="ECO:0007669"/>
    <property type="project" value="UniProtKB-KW"/>
</dbReference>
<dbReference type="PANTHER" id="PTHR36442:SF1">
    <property type="entry name" value="CYCLIC-DI-AMP PHOSPHODIESTERASE PGPH"/>
    <property type="match status" value="1"/>
</dbReference>
<keyword evidence="2" id="KW-1133">Transmembrane helix</keyword>
<sequence length="583" mass="63737">MDAANGDTIAEKISKRNDDGDAFGIVRPVIVFLKRNWARFVLAFATFAAVSAVVYFGANRGESVVSYSAGELEVGQIAFETIVAPKTMRATEMYPIEIIEGEKIVKKGFPVTEEALLKLRKLSDSPTQVDYRSIGNVVFFLILVCALWIVLFSPVILGKRAEMRELVLECVLFFLTFFFMTFSARAIAFQSPFRIVPVIPSVLALLLVAILFGQKSAFLYSVVLAAGVLGAGGFEVVPALFTFATGLSSARIVRKIEKRIDIVFASLLQSALGIVFVIVFKVIFNDKFSDIAFVLAGVVLNSFISGILVLGLLTPLENLMNTASVFRLMDLSDTANSPVLRKLLINASGTYNHSMMVSQLAENACREIGANHFLARVAAFYHDIGKLDQPEYFTENQSNGENKHDSISPSMSASIIKSHVKKGVEMARKMHLPSQVIDIIAEHHGNSVIAYFYAKAKEIDPSVSETDFSYPGTPPVTKESAVVMLADTAEAACRSLDKPSVSRIEKFIQTLIDAKVAGHQLEKCGLTFGELSLIKESFVQVLAGHYHSRTKYPNQKDPDEGDGKEEKEEGSAQVSGGNEPEQG</sequence>
<feature type="transmembrane region" description="Helical" evidence="2">
    <location>
        <begin position="193"/>
        <end position="212"/>
    </location>
</feature>
<keyword evidence="4" id="KW-0378">Hydrolase</keyword>
<protein>
    <submittedName>
        <fullName evidence="4">7TM receptor with intracellular metal dependent phosphohydrolase</fullName>
    </submittedName>
</protein>
<feature type="transmembrane region" description="Helical" evidence="2">
    <location>
        <begin position="219"/>
        <end position="242"/>
    </location>
</feature>
<dbReference type="InterPro" id="IPR006675">
    <property type="entry name" value="HDIG_dom"/>
</dbReference>
<evidence type="ECO:0000259" key="3">
    <source>
        <dbReference type="PROSITE" id="PS51831"/>
    </source>
</evidence>
<feature type="transmembrane region" description="Helical" evidence="2">
    <location>
        <begin position="137"/>
        <end position="157"/>
    </location>
</feature>
<evidence type="ECO:0000256" key="2">
    <source>
        <dbReference type="SAM" id="Phobius"/>
    </source>
</evidence>
<dbReference type="Pfam" id="PF07698">
    <property type="entry name" value="7TM-7TMR_HD"/>
    <property type="match status" value="1"/>
</dbReference>
<dbReference type="EMBL" id="AGRW01000049">
    <property type="protein sequence ID" value="EIC01497.1"/>
    <property type="molecule type" value="Genomic_DNA"/>
</dbReference>
<dbReference type="SMART" id="SM00471">
    <property type="entry name" value="HDc"/>
    <property type="match status" value="1"/>
</dbReference>
<keyword evidence="5" id="KW-1185">Reference proteome</keyword>
<evidence type="ECO:0000313" key="5">
    <source>
        <dbReference type="Proteomes" id="UP000003571"/>
    </source>
</evidence>
<feature type="transmembrane region" description="Helical" evidence="2">
    <location>
        <begin position="37"/>
        <end position="58"/>
    </location>
</feature>
<evidence type="ECO:0000256" key="1">
    <source>
        <dbReference type="SAM" id="MobiDB-lite"/>
    </source>
</evidence>
<organism evidence="4 5">
    <name type="scientific">Treponema saccharophilum DSM 2985</name>
    <dbReference type="NCBI Taxonomy" id="907348"/>
    <lineage>
        <taxon>Bacteria</taxon>
        <taxon>Pseudomonadati</taxon>
        <taxon>Spirochaetota</taxon>
        <taxon>Spirochaetia</taxon>
        <taxon>Spirochaetales</taxon>
        <taxon>Treponemataceae</taxon>
        <taxon>Treponema</taxon>
    </lineage>
</organism>
<reference evidence="4 5" key="1">
    <citation type="submission" date="2011-09" db="EMBL/GenBank/DDBJ databases">
        <title>The draft genome of Treponema saccharophilum DSM 2985.</title>
        <authorList>
            <consortium name="US DOE Joint Genome Institute (JGI-PGF)"/>
            <person name="Lucas S."/>
            <person name="Copeland A."/>
            <person name="Lapidus A."/>
            <person name="Glavina del Rio T."/>
            <person name="Dalin E."/>
            <person name="Tice H."/>
            <person name="Bruce D."/>
            <person name="Goodwin L."/>
            <person name="Pitluck S."/>
            <person name="Peters L."/>
            <person name="Kyrpides N."/>
            <person name="Mavromatis K."/>
            <person name="Ivanova N."/>
            <person name="Markowitz V."/>
            <person name="Cheng J.-F."/>
            <person name="Hugenholtz P."/>
            <person name="Woyke T."/>
            <person name="Wu D."/>
            <person name="Gronow S."/>
            <person name="Wellnitz S."/>
            <person name="Brambilla E."/>
            <person name="Klenk H.-P."/>
            <person name="Eisen J.A."/>
        </authorList>
    </citation>
    <scope>NUCLEOTIDE SEQUENCE [LARGE SCALE GENOMIC DNA]</scope>
    <source>
        <strain evidence="4 5">DSM 2985</strain>
    </source>
</reference>
<comment type="caution">
    <text evidence="4">The sequence shown here is derived from an EMBL/GenBank/DDBJ whole genome shotgun (WGS) entry which is preliminary data.</text>
</comment>
<name>H7ELF6_9SPIR</name>
<dbReference type="PROSITE" id="PS51831">
    <property type="entry name" value="HD"/>
    <property type="match status" value="1"/>
</dbReference>
<feature type="region of interest" description="Disordered" evidence="1">
    <location>
        <begin position="549"/>
        <end position="583"/>
    </location>
</feature>